<feature type="transmembrane region" description="Helical" evidence="2">
    <location>
        <begin position="437"/>
        <end position="458"/>
    </location>
</feature>
<feature type="compositionally biased region" description="Polar residues" evidence="1">
    <location>
        <begin position="998"/>
        <end position="1012"/>
    </location>
</feature>
<feature type="compositionally biased region" description="Polar residues" evidence="1">
    <location>
        <begin position="684"/>
        <end position="711"/>
    </location>
</feature>
<evidence type="ECO:0000313" key="4">
    <source>
        <dbReference type="Proteomes" id="UP000256964"/>
    </source>
</evidence>
<dbReference type="AlphaFoldDB" id="A0A371DMU2"/>
<feature type="region of interest" description="Disordered" evidence="1">
    <location>
        <begin position="794"/>
        <end position="859"/>
    </location>
</feature>
<feature type="transmembrane region" description="Helical" evidence="2">
    <location>
        <begin position="6"/>
        <end position="30"/>
    </location>
</feature>
<accession>A0A371DMU2</accession>
<feature type="transmembrane region" description="Helical" evidence="2">
    <location>
        <begin position="169"/>
        <end position="192"/>
    </location>
</feature>
<keyword evidence="4" id="KW-1185">Reference proteome</keyword>
<feature type="region of interest" description="Disordered" evidence="1">
    <location>
        <begin position="573"/>
        <end position="631"/>
    </location>
</feature>
<feature type="transmembrane region" description="Helical" evidence="2">
    <location>
        <begin position="464"/>
        <end position="487"/>
    </location>
</feature>
<feature type="compositionally biased region" description="Polar residues" evidence="1">
    <location>
        <begin position="1064"/>
        <end position="1073"/>
    </location>
</feature>
<name>A0A371DMU2_9APHY</name>
<feature type="region of interest" description="Disordered" evidence="1">
    <location>
        <begin position="684"/>
        <end position="730"/>
    </location>
</feature>
<feature type="transmembrane region" description="Helical" evidence="2">
    <location>
        <begin position="134"/>
        <end position="157"/>
    </location>
</feature>
<evidence type="ECO:0000313" key="3">
    <source>
        <dbReference type="EMBL" id="RDX53848.1"/>
    </source>
</evidence>
<keyword evidence="2" id="KW-0472">Membrane</keyword>
<dbReference type="EMBL" id="KZ857386">
    <property type="protein sequence ID" value="RDX53848.1"/>
    <property type="molecule type" value="Genomic_DNA"/>
</dbReference>
<evidence type="ECO:0000256" key="1">
    <source>
        <dbReference type="SAM" id="MobiDB-lite"/>
    </source>
</evidence>
<evidence type="ECO:0000256" key="2">
    <source>
        <dbReference type="SAM" id="Phobius"/>
    </source>
</evidence>
<sequence length="1200" mass="129302">MIPLIPTLALAFFSFISSAFVILRILIPILPPHPLSRRVRPSEFGLPNYRSISPADKSHLWLASCDLLALIIFTWQAVNEYLGGPAGYAIINDPAAAARLWFAMSVRQTCLLIISGLTLLHVRMGRSVAFGSKHWMLWAPTLILVATSTALAGVLAATNINTLFVGMAAYSSAVALLSTAVFSCLVGTLVIIKRNLAAFDEIRNPWPPSKENLVEERPRPSFATEDVDVLKDGSSWITSRASSRCESVSAFSFSTHHTHSHSRMPSNASARMLPHPATASYPSVAPKSSFWFNPATPFGNRESVPPVPPLPAPYRPKSTTSVQINNDPDPFKKQAPRMGSQSSWLTEPSQYQASLSNWSFPTTHPPSPPPTAASLPGLGTDLLPSTAVSRPTTPAMASAEVLGGYGYNPEAAQAEKGFHSFSSTASRDLDMSVFRTAGWLMMIWVPQGLALPFLFMASPGSTSSAASILLMLSVTLSAPLLSLNLLFRSPIPIPTELFETYSEPPSAVLRAPSPQSTAASYKYSHEYKRSGSVTVVESRRSTDVWLTNGDAVDGKGKIGRALGLLGPKPKLAVLPPEGVQNEEPLTPPLPMQMQSERSLPPTPAQSERSAEFGRTPRRPRKESKASSYYSGASDSAAFQTQILIAQRHYSALAQTIAVPPSPTAPADFEHRASMDEAVNVSGVETKQTARSSQHLRVRSVSSVTGNISTDSRFPVSPPPASPLPPTPPSVRERKARMLSHRKSYSQSSSSVGFSFGPIAGDDMAEIDALSARVLPLLIPGLTVGNDVRVRDDWGFTPSPRPAKAKASGTMKSSKTVPLELGGYSTDFSSPIGHSTPAEQKPAPRERKASGHRRNHFSLPSLSLGKDGVHALSTWRNDLNRALENKFGQYYASTVDNNRRNTVYGYEGELVANSGSQLNVVSEDDELLRPASPAAPVQRERPVSARTFGPDSLGLPSDLRLPHPPLSAASEVTLFDPANFDPANFDPASFDPEADGPLASSTPHEAQRTAQLKSKSRRRENGVPPVPKLRDGPKQSRRSSIRYIVSDENAPLPSPAAEPENAPSRSNSGKSIASWSARAIRPLVPKSPKSKAKAKAQKANLKLASPPAGGLRPLSLLQDRDVNQETKPLSLSKKSKVADENADPYAPSGLAKMKSGFRPLKLSRSETTKERAALRQKEVLPDVVVRPPSEVERGVLGYGWA</sequence>
<feature type="region of interest" description="Disordered" evidence="1">
    <location>
        <begin position="982"/>
        <end position="1151"/>
    </location>
</feature>
<proteinExistence type="predicted"/>
<feature type="region of interest" description="Disordered" evidence="1">
    <location>
        <begin position="298"/>
        <end position="377"/>
    </location>
</feature>
<feature type="compositionally biased region" description="Pro residues" evidence="1">
    <location>
        <begin position="715"/>
        <end position="728"/>
    </location>
</feature>
<keyword evidence="2" id="KW-0812">Transmembrane</keyword>
<dbReference type="STRING" id="139420.A0A371DMU2"/>
<feature type="compositionally biased region" description="Polar residues" evidence="1">
    <location>
        <begin position="339"/>
        <end position="360"/>
    </location>
</feature>
<gene>
    <name evidence="3" type="ORF">OH76DRAFT_1431845</name>
</gene>
<feature type="compositionally biased region" description="Polar residues" evidence="1">
    <location>
        <begin position="317"/>
        <end position="326"/>
    </location>
</feature>
<organism evidence="3 4">
    <name type="scientific">Lentinus brumalis</name>
    <dbReference type="NCBI Taxonomy" id="2498619"/>
    <lineage>
        <taxon>Eukaryota</taxon>
        <taxon>Fungi</taxon>
        <taxon>Dikarya</taxon>
        <taxon>Basidiomycota</taxon>
        <taxon>Agaricomycotina</taxon>
        <taxon>Agaricomycetes</taxon>
        <taxon>Polyporales</taxon>
        <taxon>Polyporaceae</taxon>
        <taxon>Lentinus</taxon>
    </lineage>
</organism>
<feature type="transmembrane region" description="Helical" evidence="2">
    <location>
        <begin position="98"/>
        <end position="122"/>
    </location>
</feature>
<feature type="region of interest" description="Disordered" evidence="1">
    <location>
        <begin position="923"/>
        <end position="963"/>
    </location>
</feature>
<dbReference type="OrthoDB" id="2529242at2759"/>
<feature type="compositionally biased region" description="Pro residues" evidence="1">
    <location>
        <begin position="305"/>
        <end position="314"/>
    </location>
</feature>
<keyword evidence="2" id="KW-1133">Transmembrane helix</keyword>
<reference evidence="3 4" key="1">
    <citation type="journal article" date="2018" name="Biotechnol. Biofuels">
        <title>Integrative visual omics of the white-rot fungus Polyporus brumalis exposes the biotechnological potential of its oxidative enzymes for delignifying raw plant biomass.</title>
        <authorList>
            <person name="Miyauchi S."/>
            <person name="Rancon A."/>
            <person name="Drula E."/>
            <person name="Hage H."/>
            <person name="Chaduli D."/>
            <person name="Favel A."/>
            <person name="Grisel S."/>
            <person name="Henrissat B."/>
            <person name="Herpoel-Gimbert I."/>
            <person name="Ruiz-Duenas F.J."/>
            <person name="Chevret D."/>
            <person name="Hainaut M."/>
            <person name="Lin J."/>
            <person name="Wang M."/>
            <person name="Pangilinan J."/>
            <person name="Lipzen A."/>
            <person name="Lesage-Meessen L."/>
            <person name="Navarro D."/>
            <person name="Riley R."/>
            <person name="Grigoriev I.V."/>
            <person name="Zhou S."/>
            <person name="Raouche S."/>
            <person name="Rosso M.N."/>
        </authorList>
    </citation>
    <scope>NUCLEOTIDE SEQUENCE [LARGE SCALE GENOMIC DNA]</scope>
    <source>
        <strain evidence="3 4">BRFM 1820</strain>
    </source>
</reference>
<feature type="compositionally biased region" description="Low complexity" evidence="1">
    <location>
        <begin position="1047"/>
        <end position="1063"/>
    </location>
</feature>
<dbReference type="Proteomes" id="UP000256964">
    <property type="component" value="Unassembled WGS sequence"/>
</dbReference>
<protein>
    <submittedName>
        <fullName evidence="3">Uncharacterized protein</fullName>
    </submittedName>
</protein>